<sequence>MARLVRIEQFDDGTPSVATESGPRICGGDQA</sequence>
<evidence type="ECO:0000313" key="2">
    <source>
        <dbReference type="EMBL" id="SNR41950.1"/>
    </source>
</evidence>
<name>A0A238W5V9_9ACTN</name>
<dbReference type="Proteomes" id="UP000198403">
    <property type="component" value="Unassembled WGS sequence"/>
</dbReference>
<evidence type="ECO:0000256" key="1">
    <source>
        <dbReference type="SAM" id="MobiDB-lite"/>
    </source>
</evidence>
<dbReference type="EMBL" id="FZNO01000006">
    <property type="protein sequence ID" value="SNR41950.1"/>
    <property type="molecule type" value="Genomic_DNA"/>
</dbReference>
<gene>
    <name evidence="2" type="ORF">SAMN06272737_106144</name>
</gene>
<dbReference type="AlphaFoldDB" id="A0A238W5V9"/>
<accession>A0A238W5V9</accession>
<organism evidence="2 3">
    <name type="scientific">Blastococcus mobilis</name>
    <dbReference type="NCBI Taxonomy" id="1938746"/>
    <lineage>
        <taxon>Bacteria</taxon>
        <taxon>Bacillati</taxon>
        <taxon>Actinomycetota</taxon>
        <taxon>Actinomycetes</taxon>
        <taxon>Geodermatophilales</taxon>
        <taxon>Geodermatophilaceae</taxon>
        <taxon>Blastococcus</taxon>
    </lineage>
</organism>
<keyword evidence="3" id="KW-1185">Reference proteome</keyword>
<feature type="region of interest" description="Disordered" evidence="1">
    <location>
        <begin position="1"/>
        <end position="31"/>
    </location>
</feature>
<evidence type="ECO:0000313" key="3">
    <source>
        <dbReference type="Proteomes" id="UP000198403"/>
    </source>
</evidence>
<protein>
    <submittedName>
        <fullName evidence="2">Uncharacterized protein</fullName>
    </submittedName>
</protein>
<reference evidence="2 3" key="1">
    <citation type="submission" date="2017-06" db="EMBL/GenBank/DDBJ databases">
        <authorList>
            <person name="Kim H.J."/>
            <person name="Triplett B.A."/>
        </authorList>
    </citation>
    <scope>NUCLEOTIDE SEQUENCE [LARGE SCALE GENOMIC DNA]</scope>
    <source>
        <strain evidence="2 3">DSM 44272</strain>
    </source>
</reference>
<proteinExistence type="predicted"/>